<gene>
    <name evidence="1" type="ORF">F2Q68_00000065</name>
</gene>
<protein>
    <submittedName>
        <fullName evidence="1">Uncharacterized protein</fullName>
    </submittedName>
</protein>
<organism evidence="1 2">
    <name type="scientific">Brassica cretica</name>
    <name type="common">Mustard</name>
    <dbReference type="NCBI Taxonomy" id="69181"/>
    <lineage>
        <taxon>Eukaryota</taxon>
        <taxon>Viridiplantae</taxon>
        <taxon>Streptophyta</taxon>
        <taxon>Embryophyta</taxon>
        <taxon>Tracheophyta</taxon>
        <taxon>Spermatophyta</taxon>
        <taxon>Magnoliopsida</taxon>
        <taxon>eudicotyledons</taxon>
        <taxon>Gunneridae</taxon>
        <taxon>Pentapetalae</taxon>
        <taxon>rosids</taxon>
        <taxon>malvids</taxon>
        <taxon>Brassicales</taxon>
        <taxon>Brassicaceae</taxon>
        <taxon>Brassiceae</taxon>
        <taxon>Brassica</taxon>
    </lineage>
</organism>
<proteinExistence type="predicted"/>
<dbReference type="EMBL" id="QGKW02001660">
    <property type="protein sequence ID" value="KAF2579271.1"/>
    <property type="molecule type" value="Genomic_DNA"/>
</dbReference>
<evidence type="ECO:0000313" key="2">
    <source>
        <dbReference type="Proteomes" id="UP000712281"/>
    </source>
</evidence>
<reference evidence="1" key="1">
    <citation type="submission" date="2019-12" db="EMBL/GenBank/DDBJ databases">
        <title>Genome sequencing and annotation of Brassica cretica.</title>
        <authorList>
            <person name="Studholme D.J."/>
            <person name="Sarris P.F."/>
        </authorList>
    </citation>
    <scope>NUCLEOTIDE SEQUENCE</scope>
    <source>
        <strain evidence="1">PFS-001/15</strain>
        <tissue evidence="1">Leaf</tissue>
    </source>
</reference>
<name>A0A8S9JAM5_BRACR</name>
<sequence length="215" mass="24025">MCRSYKACVSECSKSVGGRVVLRSRDDDLRGRGCLQVPKEVLMTICTREQMEEIRRNSLSLMRSDITQPLVQSETDSNGCFHSNKRWIIRLQEVASEPTWQKSLTLALAATDGIIGGRLESTNKGKEKSHRSSNWWKSVLELQMSSGYVDPGLEGDDMSKVTQHFVKDTQHFVNAAVSIFGISVVGGTIPSVCRRWFISPSVAINRLVRTPFAMV</sequence>
<dbReference type="AlphaFoldDB" id="A0A8S9JAM5"/>
<accession>A0A8S9JAM5</accession>
<evidence type="ECO:0000313" key="1">
    <source>
        <dbReference type="EMBL" id="KAF2579271.1"/>
    </source>
</evidence>
<comment type="caution">
    <text evidence="1">The sequence shown here is derived from an EMBL/GenBank/DDBJ whole genome shotgun (WGS) entry which is preliminary data.</text>
</comment>
<dbReference type="Proteomes" id="UP000712281">
    <property type="component" value="Unassembled WGS sequence"/>
</dbReference>